<proteinExistence type="predicted"/>
<dbReference type="InterPro" id="IPR010445">
    <property type="entry name" value="LapA_dom"/>
</dbReference>
<keyword evidence="3 6" id="KW-1133">Transmembrane helix</keyword>
<evidence type="ECO:0000313" key="8">
    <source>
        <dbReference type="EMBL" id="MCQ9209007.1"/>
    </source>
</evidence>
<keyword evidence="1" id="KW-1003">Cell membrane</keyword>
<reference evidence="8" key="3">
    <citation type="journal article" date="2023" name="Microbiol. Resour. Announc.">
        <title>Draft Genome Sequence of Granulicatella sp. Strain S8, Isolated from a Marine Fish, Seriola quinqueradiata.</title>
        <authorList>
            <person name="Lee M."/>
            <person name="Farooq A."/>
            <person name="Jeong J.B."/>
            <person name="Jung M.Y."/>
        </authorList>
    </citation>
    <scope>NUCLEOTIDE SEQUENCE</scope>
    <source>
        <strain evidence="8">S8</strain>
    </source>
</reference>
<feature type="transmembrane region" description="Helical" evidence="6">
    <location>
        <begin position="37"/>
        <end position="61"/>
    </location>
</feature>
<reference evidence="8" key="2">
    <citation type="journal article" date="2023" name="Curr. Microbiol.">
        <title>Granulicatella seriolae sp. nov., a Novel Facultative Anaerobe Isolated from Yellowtail Marine Fish.</title>
        <authorList>
            <person name="Lee M."/>
            <person name="Choi Y.J."/>
            <person name="Farooq A."/>
            <person name="Jeong J.B."/>
            <person name="Jung M.Y."/>
        </authorList>
    </citation>
    <scope>NUCLEOTIDE SEQUENCE</scope>
    <source>
        <strain evidence="8">S8</strain>
    </source>
</reference>
<evidence type="ECO:0000313" key="9">
    <source>
        <dbReference type="Proteomes" id="UP001059480"/>
    </source>
</evidence>
<dbReference type="PANTHER" id="PTHR41335:SF1">
    <property type="entry name" value="MEMBRANE PROTEIN"/>
    <property type="match status" value="1"/>
</dbReference>
<keyword evidence="4 6" id="KW-0472">Membrane</keyword>
<organism evidence="8 9">
    <name type="scientific">Granulicatella seriolae</name>
    <dbReference type="NCBI Taxonomy" id="2967226"/>
    <lineage>
        <taxon>Bacteria</taxon>
        <taxon>Bacillati</taxon>
        <taxon>Bacillota</taxon>
        <taxon>Bacilli</taxon>
        <taxon>Lactobacillales</taxon>
        <taxon>Carnobacteriaceae</taxon>
        <taxon>Granulicatella</taxon>
    </lineage>
</organism>
<evidence type="ECO:0000259" key="7">
    <source>
        <dbReference type="Pfam" id="PF06305"/>
    </source>
</evidence>
<name>A0ABT1WK73_9LACT</name>
<evidence type="ECO:0000256" key="5">
    <source>
        <dbReference type="SAM" id="Coils"/>
    </source>
</evidence>
<keyword evidence="5" id="KW-0175">Coiled coil</keyword>
<comment type="caution">
    <text evidence="8">The sequence shown here is derived from an EMBL/GenBank/DDBJ whole genome shotgun (WGS) entry which is preliminary data.</text>
</comment>
<evidence type="ECO:0000256" key="2">
    <source>
        <dbReference type="ARBA" id="ARBA00022692"/>
    </source>
</evidence>
<protein>
    <submittedName>
        <fullName evidence="8">Lipopolysaccharide assembly protein LapA domain-containing protein</fullName>
    </submittedName>
</protein>
<feature type="domain" description="Lipopolysaccharide assembly protein A" evidence="7">
    <location>
        <begin position="24"/>
        <end position="77"/>
    </location>
</feature>
<evidence type="ECO:0000256" key="4">
    <source>
        <dbReference type="ARBA" id="ARBA00023136"/>
    </source>
</evidence>
<keyword evidence="2 6" id="KW-0812">Transmembrane</keyword>
<sequence>MKNQVTLVISGLVVLLVSIFALMNNTTVPINFGFAKISGPLIVIIIIAFILGAVATIFFSLQTLFSKNRQIRQLDEKYGDEFNQYKEDNVRLREEVKAVEERYRKTLNEVEEDLYKMKDENSKLQSELNNVSIHQEPREI</sequence>
<dbReference type="Proteomes" id="UP001059480">
    <property type="component" value="Unassembled WGS sequence"/>
</dbReference>
<dbReference type="EMBL" id="JANHNZ010000001">
    <property type="protein sequence ID" value="MCQ9209007.1"/>
    <property type="molecule type" value="Genomic_DNA"/>
</dbReference>
<dbReference type="PANTHER" id="PTHR41335">
    <property type="entry name" value="MEMBRANE PROTEIN-RELATED"/>
    <property type="match status" value="1"/>
</dbReference>
<feature type="coiled-coil region" evidence="5">
    <location>
        <begin position="82"/>
        <end position="127"/>
    </location>
</feature>
<gene>
    <name evidence="8" type="ORF">NPA36_00300</name>
</gene>
<dbReference type="RefSeq" id="WP_256944124.1">
    <property type="nucleotide sequence ID" value="NZ_JANHNZ010000001.1"/>
</dbReference>
<keyword evidence="9" id="KW-1185">Reference proteome</keyword>
<reference evidence="8" key="1">
    <citation type="submission" date="2022-07" db="EMBL/GenBank/DDBJ databases">
        <authorList>
            <person name="Jung M.-Y."/>
            <person name="Lee M."/>
        </authorList>
    </citation>
    <scope>NUCLEOTIDE SEQUENCE</scope>
    <source>
        <strain evidence="8">S8</strain>
    </source>
</reference>
<evidence type="ECO:0000256" key="3">
    <source>
        <dbReference type="ARBA" id="ARBA00022989"/>
    </source>
</evidence>
<evidence type="ECO:0000256" key="1">
    <source>
        <dbReference type="ARBA" id="ARBA00022475"/>
    </source>
</evidence>
<dbReference type="Pfam" id="PF06305">
    <property type="entry name" value="LapA_dom"/>
    <property type="match status" value="1"/>
</dbReference>
<accession>A0ABT1WK73</accession>
<evidence type="ECO:0000256" key="6">
    <source>
        <dbReference type="SAM" id="Phobius"/>
    </source>
</evidence>